<feature type="region of interest" description="Disordered" evidence="4">
    <location>
        <begin position="1"/>
        <end position="36"/>
    </location>
</feature>
<dbReference type="Pfam" id="PF17070">
    <property type="entry name" value="Thx"/>
    <property type="match status" value="1"/>
</dbReference>
<keyword evidence="2 5" id="KW-0689">Ribosomal protein</keyword>
<proteinExistence type="inferred from homology"/>
<dbReference type="GO" id="GO:1990904">
    <property type="term" value="C:ribonucleoprotein complex"/>
    <property type="evidence" value="ECO:0007669"/>
    <property type="project" value="UniProtKB-KW"/>
</dbReference>
<evidence type="ECO:0000313" key="5">
    <source>
        <dbReference type="EMBL" id="QDU59415.1"/>
    </source>
</evidence>
<accession>A0A518AXG0</accession>
<feature type="compositionally biased region" description="Basic residues" evidence="4">
    <location>
        <begin position="1"/>
        <end position="25"/>
    </location>
</feature>
<name>A0A518AXG0_9BACT</name>
<dbReference type="OrthoDB" id="965797at2"/>
<sequence>MGKGDKRSKRGKISRGTFGKHRPRKSNQTSKKSAGK</sequence>
<gene>
    <name evidence="5" type="primary">rpsU_1</name>
    <name evidence="5" type="ORF">Pan216_02430</name>
</gene>
<evidence type="ECO:0000256" key="2">
    <source>
        <dbReference type="ARBA" id="ARBA00022980"/>
    </source>
</evidence>
<dbReference type="AlphaFoldDB" id="A0A518AXG0"/>
<dbReference type="NCBIfam" id="TIGR04560">
    <property type="entry name" value="ribo_THX"/>
    <property type="match status" value="1"/>
</dbReference>
<feature type="compositionally biased region" description="Polar residues" evidence="4">
    <location>
        <begin position="26"/>
        <end position="36"/>
    </location>
</feature>
<keyword evidence="3" id="KW-0687">Ribonucleoprotein</keyword>
<organism evidence="5 6">
    <name type="scientific">Kolteria novifilia</name>
    <dbReference type="NCBI Taxonomy" id="2527975"/>
    <lineage>
        <taxon>Bacteria</taxon>
        <taxon>Pseudomonadati</taxon>
        <taxon>Planctomycetota</taxon>
        <taxon>Planctomycetia</taxon>
        <taxon>Kolteriales</taxon>
        <taxon>Kolteriaceae</taxon>
        <taxon>Kolteria</taxon>
    </lineage>
</organism>
<dbReference type="KEGG" id="knv:Pan216_02430"/>
<reference evidence="5 6" key="1">
    <citation type="submission" date="2019-02" db="EMBL/GenBank/DDBJ databases">
        <title>Deep-cultivation of Planctomycetes and their phenomic and genomic characterization uncovers novel biology.</title>
        <authorList>
            <person name="Wiegand S."/>
            <person name="Jogler M."/>
            <person name="Boedeker C."/>
            <person name="Pinto D."/>
            <person name="Vollmers J."/>
            <person name="Rivas-Marin E."/>
            <person name="Kohn T."/>
            <person name="Peeters S.H."/>
            <person name="Heuer A."/>
            <person name="Rast P."/>
            <person name="Oberbeckmann S."/>
            <person name="Bunk B."/>
            <person name="Jeske O."/>
            <person name="Meyerdierks A."/>
            <person name="Storesund J.E."/>
            <person name="Kallscheuer N."/>
            <person name="Luecker S."/>
            <person name="Lage O.M."/>
            <person name="Pohl T."/>
            <person name="Merkel B.J."/>
            <person name="Hornburger P."/>
            <person name="Mueller R.-W."/>
            <person name="Bruemmer F."/>
            <person name="Labrenz M."/>
            <person name="Spormann A.M."/>
            <person name="Op den Camp H."/>
            <person name="Overmann J."/>
            <person name="Amann R."/>
            <person name="Jetten M.S.M."/>
            <person name="Mascher T."/>
            <person name="Medema M.H."/>
            <person name="Devos D.P."/>
            <person name="Kaster A.-K."/>
            <person name="Ovreas L."/>
            <person name="Rohde M."/>
            <person name="Galperin M.Y."/>
            <person name="Jogler C."/>
        </authorList>
    </citation>
    <scope>NUCLEOTIDE SEQUENCE [LARGE SCALE GENOMIC DNA]</scope>
    <source>
        <strain evidence="5 6">Pan216</strain>
    </source>
</reference>
<evidence type="ECO:0000256" key="4">
    <source>
        <dbReference type="SAM" id="MobiDB-lite"/>
    </source>
</evidence>
<keyword evidence="6" id="KW-1185">Reference proteome</keyword>
<evidence type="ECO:0000313" key="6">
    <source>
        <dbReference type="Proteomes" id="UP000317093"/>
    </source>
</evidence>
<dbReference type="GO" id="GO:0005840">
    <property type="term" value="C:ribosome"/>
    <property type="evidence" value="ECO:0007669"/>
    <property type="project" value="UniProtKB-KW"/>
</dbReference>
<evidence type="ECO:0000256" key="3">
    <source>
        <dbReference type="ARBA" id="ARBA00023274"/>
    </source>
</evidence>
<comment type="similarity">
    <text evidence="1">Belongs to the bacterial ribosomal protein bTHX family.</text>
</comment>
<dbReference type="InterPro" id="IPR031414">
    <property type="entry name" value="Ribosomal_bTHX"/>
</dbReference>
<dbReference type="Proteomes" id="UP000317093">
    <property type="component" value="Chromosome"/>
</dbReference>
<evidence type="ECO:0000256" key="1">
    <source>
        <dbReference type="ARBA" id="ARBA00010834"/>
    </source>
</evidence>
<dbReference type="RefSeq" id="WP_145253654.1">
    <property type="nucleotide sequence ID" value="NZ_CP036279.1"/>
</dbReference>
<protein>
    <submittedName>
        <fullName evidence="5">30S ribosomal protein Thx</fullName>
    </submittedName>
</protein>
<dbReference type="EMBL" id="CP036279">
    <property type="protein sequence ID" value="QDU59415.1"/>
    <property type="molecule type" value="Genomic_DNA"/>
</dbReference>
<dbReference type="InterPro" id="IPR030826">
    <property type="entry name" value="Ribosomal_bTHX/bTHXc/bTHXm"/>
</dbReference>